<keyword evidence="5" id="KW-1185">Reference proteome</keyword>
<dbReference type="Gene3D" id="3.40.640.10">
    <property type="entry name" value="Type I PLP-dependent aspartate aminotransferase-like (Major domain)"/>
    <property type="match status" value="1"/>
</dbReference>
<dbReference type="Gene3D" id="3.90.1150.10">
    <property type="entry name" value="Aspartate Aminotransferase, domain 1"/>
    <property type="match status" value="1"/>
</dbReference>
<dbReference type="Pfam" id="PF00202">
    <property type="entry name" value="Aminotran_3"/>
    <property type="match status" value="1"/>
</dbReference>
<dbReference type="SUPFAM" id="SSF53383">
    <property type="entry name" value="PLP-dependent transferases"/>
    <property type="match status" value="1"/>
</dbReference>
<evidence type="ECO:0000256" key="1">
    <source>
        <dbReference type="ARBA" id="ARBA00008954"/>
    </source>
</evidence>
<dbReference type="GO" id="GO:0008483">
    <property type="term" value="F:transaminase activity"/>
    <property type="evidence" value="ECO:0007669"/>
    <property type="project" value="UniProtKB-KW"/>
</dbReference>
<accession>A0AAU4K170</accession>
<protein>
    <submittedName>
        <fullName evidence="4">Aminotransferase class III-fold pyridoxal phosphate-dependent enzyme</fullName>
    </submittedName>
</protein>
<dbReference type="EMBL" id="CP108021">
    <property type="protein sequence ID" value="WUM19726.1"/>
    <property type="molecule type" value="Genomic_DNA"/>
</dbReference>
<evidence type="ECO:0000313" key="5">
    <source>
        <dbReference type="Proteomes" id="UP001432128"/>
    </source>
</evidence>
<dbReference type="InterPro" id="IPR015424">
    <property type="entry name" value="PyrdxlP-dep_Trfase"/>
</dbReference>
<dbReference type="NCBIfam" id="NF041821">
    <property type="entry name" value="daptide_amino"/>
    <property type="match status" value="1"/>
</dbReference>
<dbReference type="PANTHER" id="PTHR43094:SF1">
    <property type="entry name" value="AMINOTRANSFERASE CLASS-III"/>
    <property type="match status" value="1"/>
</dbReference>
<dbReference type="InterPro" id="IPR015421">
    <property type="entry name" value="PyrdxlP-dep_Trfase_major"/>
</dbReference>
<gene>
    <name evidence="4" type="ORF">OG579_18840</name>
</gene>
<evidence type="ECO:0000313" key="4">
    <source>
        <dbReference type="EMBL" id="WUM19726.1"/>
    </source>
</evidence>
<reference evidence="4 5" key="1">
    <citation type="submission" date="2022-10" db="EMBL/GenBank/DDBJ databases">
        <title>The complete genomes of actinobacterial strains from the NBC collection.</title>
        <authorList>
            <person name="Joergensen T.S."/>
            <person name="Alvarez Arevalo M."/>
            <person name="Sterndorff E.B."/>
            <person name="Faurdal D."/>
            <person name="Vuksanovic O."/>
            <person name="Mourched A.-S."/>
            <person name="Charusanti P."/>
            <person name="Shaw S."/>
            <person name="Blin K."/>
            <person name="Weber T."/>
        </authorList>
    </citation>
    <scope>NUCLEOTIDE SEQUENCE [LARGE SCALE GENOMIC DNA]</scope>
    <source>
        <strain evidence="4 5">NBC_00319</strain>
    </source>
</reference>
<dbReference type="InterPro" id="IPR005814">
    <property type="entry name" value="Aminotrans_3"/>
</dbReference>
<organism evidence="4 5">
    <name type="scientific">Williamsia herbipolensis</name>
    <dbReference type="NCBI Taxonomy" id="1603258"/>
    <lineage>
        <taxon>Bacteria</taxon>
        <taxon>Bacillati</taxon>
        <taxon>Actinomycetota</taxon>
        <taxon>Actinomycetes</taxon>
        <taxon>Mycobacteriales</taxon>
        <taxon>Nocardiaceae</taxon>
        <taxon>Williamsia</taxon>
    </lineage>
</organism>
<keyword evidence="4" id="KW-0808">Transferase</keyword>
<keyword evidence="2 3" id="KW-0663">Pyridoxal phosphate</keyword>
<evidence type="ECO:0000256" key="2">
    <source>
        <dbReference type="ARBA" id="ARBA00022898"/>
    </source>
</evidence>
<name>A0AAU4K170_9NOCA</name>
<sequence length="426" mass="45013">MTASRDALWPALIDHSRHGDTAIRTLSARGTRIEFDSGWKLCGTSGLWNVNLGYGNEVIAEAITHAAQDASYLSVFRHENAYARRAAEDLVAYAGGRYPRVMFSTSGGAANDLAMKLARQFHAVSPARNRDLFVSLDGSFHGLTFGGFALTGEDLGQATYGVDTRTIRHVPPNDPQAITDAMRRFGNRVAAVVVEPVLGTGAVVLDDEFIDTLLDLRELYGFLLVADEVATGFWRTGRRFASDAWSSAPDVLITSKALTNGTCAGAAVLVGERIDTVFAETGALFVHGETQAGTPITCAAISATLAEIDRLDIAGRAPTLATGIIDRVASFVADSPIAVHHKGIGAMHALAFAPHGEPLDNARVPELVARIRDAGAVVHPGPSGVQLLPALVYSEAELDELFAAISTGLTDVLADDHTTVSVGAPC</sequence>
<dbReference type="PROSITE" id="PS00600">
    <property type="entry name" value="AA_TRANSFER_CLASS_3"/>
    <property type="match status" value="1"/>
</dbReference>
<dbReference type="Proteomes" id="UP001432128">
    <property type="component" value="Chromosome"/>
</dbReference>
<dbReference type="KEGG" id="whr:OG579_18840"/>
<dbReference type="InterPro" id="IPR015422">
    <property type="entry name" value="PyrdxlP-dep_Trfase_small"/>
</dbReference>
<dbReference type="PANTHER" id="PTHR43094">
    <property type="entry name" value="AMINOTRANSFERASE"/>
    <property type="match status" value="1"/>
</dbReference>
<dbReference type="InterPro" id="IPR049704">
    <property type="entry name" value="Aminotrans_3_PPA_site"/>
</dbReference>
<keyword evidence="4" id="KW-0032">Aminotransferase</keyword>
<evidence type="ECO:0000256" key="3">
    <source>
        <dbReference type="RuleBase" id="RU003560"/>
    </source>
</evidence>
<dbReference type="AlphaFoldDB" id="A0AAU4K170"/>
<dbReference type="RefSeq" id="WP_328857181.1">
    <property type="nucleotide sequence ID" value="NZ_CP108021.1"/>
</dbReference>
<comment type="similarity">
    <text evidence="1 3">Belongs to the class-III pyridoxal-phosphate-dependent aminotransferase family.</text>
</comment>
<dbReference type="InterPro" id="IPR049691">
    <property type="entry name" value="Daptide_aminotransferase"/>
</dbReference>
<proteinExistence type="inferred from homology"/>
<dbReference type="GO" id="GO:0030170">
    <property type="term" value="F:pyridoxal phosphate binding"/>
    <property type="evidence" value="ECO:0007669"/>
    <property type="project" value="InterPro"/>
</dbReference>